<accession>A0A514D1E3</accession>
<protein>
    <recommendedName>
        <fullName evidence="2">Maturation</fullName>
    </recommendedName>
</protein>
<organism evidence="1">
    <name type="scientific">Leviviridae sp</name>
    <dbReference type="NCBI Taxonomy" id="2027243"/>
    <lineage>
        <taxon>Viruses</taxon>
        <taxon>Riboviria</taxon>
        <taxon>Orthornavirae</taxon>
        <taxon>Lenarviricota</taxon>
        <taxon>Leviviricetes</taxon>
        <taxon>Norzivirales</taxon>
        <taxon>Fiersviridae</taxon>
    </lineage>
</organism>
<name>A0A514D1E3_9VIRU</name>
<evidence type="ECO:0000313" key="1">
    <source>
        <dbReference type="EMBL" id="QDH87422.1"/>
    </source>
</evidence>
<proteinExistence type="predicted"/>
<gene>
    <name evidence="1" type="ORF">H2RhizoLitter491115_000005</name>
</gene>
<dbReference type="EMBL" id="MN033362">
    <property type="protein sequence ID" value="QDH87422.1"/>
    <property type="molecule type" value="Genomic_RNA"/>
</dbReference>
<evidence type="ECO:0008006" key="2">
    <source>
        <dbReference type="Google" id="ProtNLM"/>
    </source>
</evidence>
<reference evidence="1" key="1">
    <citation type="submission" date="2019-05" db="EMBL/GenBank/DDBJ databases">
        <title>Metatranscriptomic reconstruction reveals RNA viruses with the potential to shape carbon cycling in soil.</title>
        <authorList>
            <person name="Starr E.P."/>
            <person name="Nuccio E."/>
            <person name="Pett-Ridge J."/>
            <person name="Banfield J.F."/>
            <person name="Firestone M.K."/>
        </authorList>
    </citation>
    <scope>NUCLEOTIDE SEQUENCE</scope>
    <source>
        <strain evidence="1">H2_Rhizo_Litter_49_scaffold_1115</strain>
    </source>
</reference>
<sequence length="420" mass="46684">MPSRSNSYWVPQHHTYDLTKTPIPADVHTATNEFTASCGSSRVTGANIPGWQRLIALGNNASTELFASESRYEPGHTTIRRDFVEEYPSGFLQTCKSTAEGNIIVVGDPGIVDPGNTADNQALGKFYADARKQQTQLMALVAAGELHSTLNLLKGGARGLFGGMINFCTYLAGRGPRIAISKRKRWFTDRYLEATFGWAPFIQDIDGACRALAENANFVQQHVPVRGYAEQDFASSDVFDGGRVVGSMAQVSWGRRDTGKKIVIYRGAITRKADNPLYLASESFGFDPSNFVPSIWELIPWSFVADYFVNIDDILSAWAFHTADLSWYNRTIRIATQRSVVQPSVEFFPGPTFNPKQIDGTMFFVPGLPRWSRKDVSRTSDFEIGVPSLEFSIPGFGSRRWLNIATLARAHEEAKKAIRR</sequence>